<evidence type="ECO:0000313" key="1">
    <source>
        <dbReference type="EnsemblMetazoa" id="GPAI032012-PA"/>
    </source>
</evidence>
<protein>
    <submittedName>
        <fullName evidence="1">Uncharacterized protein</fullName>
    </submittedName>
</protein>
<evidence type="ECO:0000313" key="2">
    <source>
        <dbReference type="Proteomes" id="UP000092445"/>
    </source>
</evidence>
<dbReference type="AlphaFoldDB" id="A0A1B0A1X6"/>
<sequence length="118" mass="13709">MESRVCIRNFRLHRRQSEETPAGHSKLVPLSFFDEFYNTGLIERDHDKKPMPNVYRSHFYCLGLKSMASMLFGSCLELEKGKATFSSAWNSSGIRPKLFKARKYGGIINTPRILERYD</sequence>
<reference evidence="1" key="2">
    <citation type="submission" date="2020-05" db="UniProtKB">
        <authorList>
            <consortium name="EnsemblMetazoa"/>
        </authorList>
    </citation>
    <scope>IDENTIFICATION</scope>
    <source>
        <strain evidence="1">IAEA</strain>
    </source>
</reference>
<proteinExistence type="predicted"/>
<organism evidence="1 2">
    <name type="scientific">Glossina pallidipes</name>
    <name type="common">Tsetse fly</name>
    <dbReference type="NCBI Taxonomy" id="7398"/>
    <lineage>
        <taxon>Eukaryota</taxon>
        <taxon>Metazoa</taxon>
        <taxon>Ecdysozoa</taxon>
        <taxon>Arthropoda</taxon>
        <taxon>Hexapoda</taxon>
        <taxon>Insecta</taxon>
        <taxon>Pterygota</taxon>
        <taxon>Neoptera</taxon>
        <taxon>Endopterygota</taxon>
        <taxon>Diptera</taxon>
        <taxon>Brachycera</taxon>
        <taxon>Muscomorpha</taxon>
        <taxon>Hippoboscoidea</taxon>
        <taxon>Glossinidae</taxon>
        <taxon>Glossina</taxon>
    </lineage>
</organism>
<accession>A0A1B0A1X6</accession>
<dbReference type="EnsemblMetazoa" id="GPAI032012-RA">
    <property type="protein sequence ID" value="GPAI032012-PA"/>
    <property type="gene ID" value="GPAI032012"/>
</dbReference>
<keyword evidence="2" id="KW-1185">Reference proteome</keyword>
<dbReference type="VEuPathDB" id="VectorBase:GPAI032012"/>
<reference evidence="2" key="1">
    <citation type="submission" date="2014-03" db="EMBL/GenBank/DDBJ databases">
        <authorList>
            <person name="Aksoy S."/>
            <person name="Warren W."/>
            <person name="Wilson R.K."/>
        </authorList>
    </citation>
    <scope>NUCLEOTIDE SEQUENCE [LARGE SCALE GENOMIC DNA]</scope>
    <source>
        <strain evidence="2">IAEA</strain>
    </source>
</reference>
<dbReference type="Proteomes" id="UP000092445">
    <property type="component" value="Unassembled WGS sequence"/>
</dbReference>
<name>A0A1B0A1X6_GLOPL</name>